<organism evidence="2 3">
    <name type="scientific">Geomonas propionica</name>
    <dbReference type="NCBI Taxonomy" id="2798582"/>
    <lineage>
        <taxon>Bacteria</taxon>
        <taxon>Pseudomonadati</taxon>
        <taxon>Thermodesulfobacteriota</taxon>
        <taxon>Desulfuromonadia</taxon>
        <taxon>Geobacterales</taxon>
        <taxon>Geobacteraceae</taxon>
        <taxon>Geomonas</taxon>
    </lineage>
</organism>
<evidence type="ECO:0000313" key="3">
    <source>
        <dbReference type="Proteomes" id="UP000641025"/>
    </source>
</evidence>
<dbReference type="EMBL" id="JAEMHK010000015">
    <property type="protein sequence ID" value="MBJ6802067.1"/>
    <property type="molecule type" value="Genomic_DNA"/>
</dbReference>
<keyword evidence="3" id="KW-1185">Reference proteome</keyword>
<name>A0ABS0YWE6_9BACT</name>
<protein>
    <submittedName>
        <fullName evidence="2">Uncharacterized protein</fullName>
    </submittedName>
</protein>
<sequence length="141" mass="15084">MNKEIKIERVGTCQSLSGRSTLTYNIGCNEEKRLMISLVGNSGKGLFNKDWIFLGEVETVLAEYREPVSSKALYPLYKGKSANSSGFLMAALLKEGLVVEATGAENRFAFGKSVTSKVDGTEAAATTPCSVPPDPGQVGEE</sequence>
<gene>
    <name evidence="2" type="ORF">JFN90_18220</name>
</gene>
<evidence type="ECO:0000313" key="2">
    <source>
        <dbReference type="EMBL" id="MBJ6802067.1"/>
    </source>
</evidence>
<proteinExistence type="predicted"/>
<accession>A0ABS0YWE6</accession>
<feature type="region of interest" description="Disordered" evidence="1">
    <location>
        <begin position="121"/>
        <end position="141"/>
    </location>
</feature>
<evidence type="ECO:0000256" key="1">
    <source>
        <dbReference type="SAM" id="MobiDB-lite"/>
    </source>
</evidence>
<dbReference type="RefSeq" id="WP_199396544.1">
    <property type="nucleotide sequence ID" value="NZ_JAEMHK010000015.1"/>
</dbReference>
<reference evidence="2 3" key="1">
    <citation type="submission" date="2020-12" db="EMBL/GenBank/DDBJ databases">
        <title>Geomonas sp. Red259, isolated from paddy soil.</title>
        <authorList>
            <person name="Xu Z."/>
            <person name="Zhang Z."/>
            <person name="Masuda Y."/>
            <person name="Itoh H."/>
            <person name="Senoo K."/>
        </authorList>
    </citation>
    <scope>NUCLEOTIDE SEQUENCE [LARGE SCALE GENOMIC DNA]</scope>
    <source>
        <strain evidence="2 3">Red259</strain>
    </source>
</reference>
<comment type="caution">
    <text evidence="2">The sequence shown here is derived from an EMBL/GenBank/DDBJ whole genome shotgun (WGS) entry which is preliminary data.</text>
</comment>
<dbReference type="Proteomes" id="UP000641025">
    <property type="component" value="Unassembled WGS sequence"/>
</dbReference>